<comment type="caution">
    <text evidence="1">The sequence shown here is derived from an EMBL/GenBank/DDBJ whole genome shotgun (WGS) entry which is preliminary data.</text>
</comment>
<evidence type="ECO:0000313" key="2">
    <source>
        <dbReference type="Proteomes" id="UP001571476"/>
    </source>
</evidence>
<dbReference type="RefSeq" id="WP_372561072.1">
    <property type="nucleotide sequence ID" value="NZ_JBGOSP010000001.1"/>
</dbReference>
<proteinExistence type="predicted"/>
<name>A0ABV4SAT3_9ACTN</name>
<gene>
    <name evidence="1" type="ORF">ACEG43_02305</name>
</gene>
<protein>
    <submittedName>
        <fullName evidence="1">Uncharacterized protein</fullName>
    </submittedName>
</protein>
<keyword evidence="2" id="KW-1185">Reference proteome</keyword>
<dbReference type="Proteomes" id="UP001571476">
    <property type="component" value="Unassembled WGS sequence"/>
</dbReference>
<organism evidence="1 2">
    <name type="scientific">Streptomyces aureus</name>
    <dbReference type="NCBI Taxonomy" id="193461"/>
    <lineage>
        <taxon>Bacteria</taxon>
        <taxon>Bacillati</taxon>
        <taxon>Actinomycetota</taxon>
        <taxon>Actinomycetes</taxon>
        <taxon>Kitasatosporales</taxon>
        <taxon>Streptomycetaceae</taxon>
        <taxon>Streptomyces</taxon>
    </lineage>
</organism>
<reference evidence="1 2" key="1">
    <citation type="submission" date="2024-08" db="EMBL/GenBank/DDBJ databases">
        <title>Genome sequence of Streptomyces aureus CACIA-1.46HGO.</title>
        <authorList>
            <person name="Evangelista-Martinez Z."/>
        </authorList>
    </citation>
    <scope>NUCLEOTIDE SEQUENCE [LARGE SCALE GENOMIC DNA]</scope>
    <source>
        <strain evidence="1 2">CACIA-1.46HGO</strain>
    </source>
</reference>
<dbReference type="EMBL" id="JBGOSP010000001">
    <property type="protein sequence ID" value="MFA3835025.1"/>
    <property type="molecule type" value="Genomic_DNA"/>
</dbReference>
<sequence>MTDTIGWIGQHTNSDQAAPGRGMLSGISLTLARGFDSDDEFLIGLGADLDELAARTPYQDRGPLPADHHPAMYGTHGDWLYVLENWGRATWYTGYTGGVKSMRPYPDEEIICITLNEFSPPQMIVHAPGDGNAYRAEFTTDTGQGSALDAALQAAGAVLGPRPEDDADIPAYEDRLVNIAGPVFAAVGAYTGVLIDQAAVTTGTLPYVALPAV</sequence>
<evidence type="ECO:0000313" key="1">
    <source>
        <dbReference type="EMBL" id="MFA3835025.1"/>
    </source>
</evidence>
<accession>A0ABV4SAT3</accession>